<keyword evidence="2" id="KW-1185">Reference proteome</keyword>
<dbReference type="WBParaSite" id="nRc.2.0.1.t40467-RA">
    <property type="protein sequence ID" value="nRc.2.0.1.t40467-RA"/>
    <property type="gene ID" value="nRc.2.0.1.g40467"/>
</dbReference>
<feature type="region of interest" description="Disordered" evidence="1">
    <location>
        <begin position="28"/>
        <end position="47"/>
    </location>
</feature>
<proteinExistence type="predicted"/>
<protein>
    <submittedName>
        <fullName evidence="3">Uncharacterized protein</fullName>
    </submittedName>
</protein>
<evidence type="ECO:0000313" key="3">
    <source>
        <dbReference type="WBParaSite" id="nRc.2.0.1.t40467-RA"/>
    </source>
</evidence>
<feature type="compositionally biased region" description="Basic and acidic residues" evidence="1">
    <location>
        <begin position="76"/>
        <end position="85"/>
    </location>
</feature>
<name>A0A915KNP9_ROMCU</name>
<evidence type="ECO:0000313" key="2">
    <source>
        <dbReference type="Proteomes" id="UP000887565"/>
    </source>
</evidence>
<organism evidence="2 3">
    <name type="scientific">Romanomermis culicivorax</name>
    <name type="common">Nematode worm</name>
    <dbReference type="NCBI Taxonomy" id="13658"/>
    <lineage>
        <taxon>Eukaryota</taxon>
        <taxon>Metazoa</taxon>
        <taxon>Ecdysozoa</taxon>
        <taxon>Nematoda</taxon>
        <taxon>Enoplea</taxon>
        <taxon>Dorylaimia</taxon>
        <taxon>Mermithida</taxon>
        <taxon>Mermithoidea</taxon>
        <taxon>Mermithidae</taxon>
        <taxon>Romanomermis</taxon>
    </lineage>
</organism>
<feature type="region of interest" description="Disordered" evidence="1">
    <location>
        <begin position="74"/>
        <end position="101"/>
    </location>
</feature>
<sequence length="116" mass="12788">MLNEKWRSAFGVKYEPTEAALNALVGDPAATENNHGQDGLGIGSDASKGDKSRLVTLAMKIQYCDVSTMNFQNENGIKETPHPKILESVTPGPKKSPDPPEFRARYMYAKNAFYSH</sequence>
<dbReference type="Proteomes" id="UP000887565">
    <property type="component" value="Unplaced"/>
</dbReference>
<evidence type="ECO:0000256" key="1">
    <source>
        <dbReference type="SAM" id="MobiDB-lite"/>
    </source>
</evidence>
<reference evidence="3" key="1">
    <citation type="submission" date="2022-11" db="UniProtKB">
        <authorList>
            <consortium name="WormBaseParasite"/>
        </authorList>
    </citation>
    <scope>IDENTIFICATION</scope>
</reference>
<accession>A0A915KNP9</accession>
<dbReference type="AlphaFoldDB" id="A0A915KNP9"/>